<comment type="caution">
    <text evidence="3">The sequence shown here is derived from an EMBL/GenBank/DDBJ whole genome shotgun (WGS) entry which is preliminary data.</text>
</comment>
<feature type="compositionally biased region" description="Acidic residues" evidence="1">
    <location>
        <begin position="446"/>
        <end position="456"/>
    </location>
</feature>
<protein>
    <recommendedName>
        <fullName evidence="2">DUF6598 domain-containing protein</fullName>
    </recommendedName>
</protein>
<dbReference type="EMBL" id="JABCRI010000013">
    <property type="protein sequence ID" value="KAF8395085.1"/>
    <property type="molecule type" value="Genomic_DNA"/>
</dbReference>
<feature type="domain" description="DUF6598" evidence="2">
    <location>
        <begin position="479"/>
        <end position="720"/>
    </location>
</feature>
<gene>
    <name evidence="3" type="ORF">HHK36_019025</name>
</gene>
<proteinExistence type="predicted"/>
<dbReference type="InterPro" id="IPR046533">
    <property type="entry name" value="DUF6598"/>
</dbReference>
<evidence type="ECO:0000256" key="1">
    <source>
        <dbReference type="SAM" id="MobiDB-lite"/>
    </source>
</evidence>
<feature type="region of interest" description="Disordered" evidence="1">
    <location>
        <begin position="432"/>
        <end position="456"/>
    </location>
</feature>
<reference evidence="3 4" key="1">
    <citation type="submission" date="2020-04" db="EMBL/GenBank/DDBJ databases">
        <title>Plant Genome Project.</title>
        <authorList>
            <person name="Zhang R.-G."/>
        </authorList>
    </citation>
    <scope>NUCLEOTIDE SEQUENCE [LARGE SCALE GENOMIC DNA]</scope>
    <source>
        <strain evidence="3">YNK0</strain>
        <tissue evidence="3">Leaf</tissue>
    </source>
</reference>
<sequence>MKIICEDSFEEDEMEPESVEEASELIPRNLEGHYEHFLRPLIELYAVHIMNFTGNIYGTIRVQDPMLLQDIYIREREDSEPICPADNDLLMSGPDEALSALGDFTIFVDLMDKDRDLPLVTRGLMARSMNKYKYDKPIVSVVKGNYGDGYEPCSVRVRYNLLRDAVEAAVKVTLIIRDGEDPSHVFGRITACNSNFAEEKIVLFRKRSKEHIDVRSGQPIPLSRFVTAVPVNSSLIVGADLLNYNVISSDTIAKGTAEFPAKFRGTFEKLICGQCSEIQVKVTFGPEIYGWLESGDRSVIGKAMFPTNDAEANDMPFIVEDFKVLGTISGGESRNDVDLSESTDITVADENVAALDKVLISLWVVEATDDGPDGGDGCADELDDDGAGLVRSHRVCVVTCDGVGNLSGGRCTKKKVRLLGLPRASLAVQLAGDSLNPERKSSSSDSFEEDEMEPESVEEASELIPRNMEGHYEHFLRPLIELYSVHILNFTGNIYGTIRVQDPMLLQDIYIREREDSEPICPADNDLLITGPDEALSALGDFTIFVDLMDKDRGLPLVTRGLMARTMNKYRYDKPIVSVVKGNYGDGYESCSVRVRYNLLRDAVEAAVKVTLIIRDGEDPSHVFGRITACNPNFAEEKIVLFRKSSKEHIDVRSGQLIPLSRFVVAVPVNSSLIVGADLLNYNAISSDAIAKGTAEFPAKFRGTFEKLICGQCSEIQVKVTFGPEIYGWYNRN</sequence>
<evidence type="ECO:0000313" key="3">
    <source>
        <dbReference type="EMBL" id="KAF8395085.1"/>
    </source>
</evidence>
<organism evidence="3 4">
    <name type="scientific">Tetracentron sinense</name>
    <name type="common">Spur-leaf</name>
    <dbReference type="NCBI Taxonomy" id="13715"/>
    <lineage>
        <taxon>Eukaryota</taxon>
        <taxon>Viridiplantae</taxon>
        <taxon>Streptophyta</taxon>
        <taxon>Embryophyta</taxon>
        <taxon>Tracheophyta</taxon>
        <taxon>Spermatophyta</taxon>
        <taxon>Magnoliopsida</taxon>
        <taxon>Trochodendrales</taxon>
        <taxon>Trochodendraceae</taxon>
        <taxon>Tetracentron</taxon>
    </lineage>
</organism>
<evidence type="ECO:0000259" key="2">
    <source>
        <dbReference type="Pfam" id="PF20241"/>
    </source>
</evidence>
<dbReference type="AlphaFoldDB" id="A0A834YWX2"/>
<dbReference type="OrthoDB" id="1602268at2759"/>
<dbReference type="Proteomes" id="UP000655225">
    <property type="component" value="Unassembled WGS sequence"/>
</dbReference>
<dbReference type="Pfam" id="PF20241">
    <property type="entry name" value="DUF6598"/>
    <property type="match status" value="2"/>
</dbReference>
<dbReference type="PANTHER" id="PTHR33065">
    <property type="entry name" value="OS07G0486400 PROTEIN"/>
    <property type="match status" value="1"/>
</dbReference>
<evidence type="ECO:0000313" key="4">
    <source>
        <dbReference type="Proteomes" id="UP000655225"/>
    </source>
</evidence>
<feature type="domain" description="DUF6598" evidence="2">
    <location>
        <begin position="42"/>
        <end position="282"/>
    </location>
</feature>
<dbReference type="PANTHER" id="PTHR33065:SF88">
    <property type="entry name" value="OS11G0104220 PROTEIN"/>
    <property type="match status" value="1"/>
</dbReference>
<accession>A0A834YWX2</accession>
<keyword evidence="4" id="KW-1185">Reference proteome</keyword>
<name>A0A834YWX2_TETSI</name>